<reference evidence="1 2" key="1">
    <citation type="submission" date="2023-02" db="EMBL/GenBank/DDBJ databases">
        <title>Gemone sequence of Telluria chitinolytica ACM 3522T.</title>
        <authorList>
            <person name="Frediansyah A."/>
            <person name="Miess H."/>
            <person name="Gross H."/>
        </authorList>
    </citation>
    <scope>NUCLEOTIDE SEQUENCE [LARGE SCALE GENOMIC DNA]</scope>
    <source>
        <strain evidence="1 2">ACM 3522</strain>
    </source>
</reference>
<proteinExistence type="predicted"/>
<dbReference type="EMBL" id="CP119083">
    <property type="protein sequence ID" value="WEF34889.1"/>
    <property type="molecule type" value="Genomic_DNA"/>
</dbReference>
<evidence type="ECO:0000313" key="2">
    <source>
        <dbReference type="Proteomes" id="UP001216510"/>
    </source>
</evidence>
<evidence type="ECO:0000313" key="1">
    <source>
        <dbReference type="EMBL" id="WEF34889.1"/>
    </source>
</evidence>
<dbReference type="Proteomes" id="UP001216510">
    <property type="component" value="Chromosome"/>
</dbReference>
<organism evidence="1 2">
    <name type="scientific">Pseudoduganella chitinolytica</name>
    <dbReference type="NCBI Taxonomy" id="34070"/>
    <lineage>
        <taxon>Bacteria</taxon>
        <taxon>Pseudomonadati</taxon>
        <taxon>Pseudomonadota</taxon>
        <taxon>Betaproteobacteria</taxon>
        <taxon>Burkholderiales</taxon>
        <taxon>Oxalobacteraceae</taxon>
        <taxon>Telluria group</taxon>
        <taxon>Pseudoduganella</taxon>
    </lineage>
</organism>
<name>A0ABY8BG58_9BURK</name>
<accession>A0ABY8BG58</accession>
<evidence type="ECO:0008006" key="3">
    <source>
        <dbReference type="Google" id="ProtNLM"/>
    </source>
</evidence>
<protein>
    <recommendedName>
        <fullName evidence="3">CopG family transcriptional regulator</fullName>
    </recommendedName>
</protein>
<keyword evidence="2" id="KW-1185">Reference proteome</keyword>
<gene>
    <name evidence="1" type="ORF">PX653_09055</name>
</gene>
<dbReference type="RefSeq" id="WP_277417560.1">
    <property type="nucleotide sequence ID" value="NZ_CP119083.1"/>
</dbReference>
<sequence length="110" mass="12871">MAPRNLFQDLSADDLRTFFAREIEQYNECSTPRNIEVKTLLNADEFVALQQECKAADVKHSTLLRNLAKSWLADRKDKRQQRQAERPAYGQNLAMLLPTRVARPRMHMRL</sequence>